<dbReference type="Proteomes" id="UP001239445">
    <property type="component" value="Unassembled WGS sequence"/>
</dbReference>
<reference evidence="2" key="1">
    <citation type="submission" date="2023-06" db="EMBL/GenBank/DDBJ databases">
        <title>Genome-scale phylogeny and comparative genomics of the fungal order Sordariales.</title>
        <authorList>
            <consortium name="Lawrence Berkeley National Laboratory"/>
            <person name="Hensen N."/>
            <person name="Bonometti L."/>
            <person name="Westerberg I."/>
            <person name="Brannstrom I.O."/>
            <person name="Guillou S."/>
            <person name="Cros-Aarteil S."/>
            <person name="Calhoun S."/>
            <person name="Haridas S."/>
            <person name="Kuo A."/>
            <person name="Mondo S."/>
            <person name="Pangilinan J."/>
            <person name="Riley R."/>
            <person name="Labutti K."/>
            <person name="Andreopoulos B."/>
            <person name="Lipzen A."/>
            <person name="Chen C."/>
            <person name="Yanf M."/>
            <person name="Daum C."/>
            <person name="Ng V."/>
            <person name="Clum A."/>
            <person name="Steindorff A."/>
            <person name="Ohm R."/>
            <person name="Martin F."/>
            <person name="Silar P."/>
            <person name="Natvig D."/>
            <person name="Lalanne C."/>
            <person name="Gautier V."/>
            <person name="Ament-Velasquez S.L."/>
            <person name="Kruys A."/>
            <person name="Hutchinson M.I."/>
            <person name="Powell A.J."/>
            <person name="Barry K."/>
            <person name="Miller A.N."/>
            <person name="Grigoriev I.V."/>
            <person name="Debuchy R."/>
            <person name="Gladieux P."/>
            <person name="Thoren M.H."/>
            <person name="Johannesson H."/>
        </authorList>
    </citation>
    <scope>NUCLEOTIDE SEQUENCE</scope>
    <source>
        <strain evidence="2">PSN4</strain>
    </source>
</reference>
<dbReference type="EMBL" id="MU839834">
    <property type="protein sequence ID" value="KAK1754861.1"/>
    <property type="molecule type" value="Genomic_DNA"/>
</dbReference>
<dbReference type="AlphaFoldDB" id="A0AAJ0BAV5"/>
<protein>
    <submittedName>
        <fullName evidence="2">Uncharacterized protein</fullName>
    </submittedName>
</protein>
<gene>
    <name evidence="2" type="ORF">QBC47DRAFT_300899</name>
</gene>
<accession>A0AAJ0BAV5</accession>
<sequence>MAAITPMDVVPRADPASIPLKCNLCPKKPNFSDVSHLLTHISSKSHLSHRFKTELRSHTERAAQEAMRQYNDWYENYGIRGLLADRMAAKDQKKTGKRGRALISSASEDLISSYGDLKIDTHLQGKARPASSGQNNLVKVEPADLLQSPAETTASGWPVHMGLPHQGTPLPIEDDEGEVDEAAKLKGVRYPGMGLFDAASEVAKKKRNQRKDDSVLKKMELTSEGIEPFEFVWTEDGELARVRDIYSCPSIEGSPDRKLEDDEEDEPPRKKRTRRQAPSNPTVNKRSTRTSSRIAKKAATRQMDDEEDDFSLDLVDDTGPASSHVQGAGDGYDVFQDRPKQRLGEGFQIPWHWLLDSRRRSALQPMNHNHSLMSEPAIAVKQHQYLPSRADGSAFPSHPAISSNPYFPQQVGLGNGTYNTNPLYVQTRNGYFHPYSYSSYGPEVKASTPNFPSMANTVNPNLTGLQFGSFQTSYPAESPHQNGQTDFGL</sequence>
<evidence type="ECO:0000313" key="3">
    <source>
        <dbReference type="Proteomes" id="UP001239445"/>
    </source>
</evidence>
<feature type="region of interest" description="Disordered" evidence="1">
    <location>
        <begin position="470"/>
        <end position="489"/>
    </location>
</feature>
<comment type="caution">
    <text evidence="2">The sequence shown here is derived from an EMBL/GenBank/DDBJ whole genome shotgun (WGS) entry which is preliminary data.</text>
</comment>
<proteinExistence type="predicted"/>
<evidence type="ECO:0000313" key="2">
    <source>
        <dbReference type="EMBL" id="KAK1754861.1"/>
    </source>
</evidence>
<keyword evidence="3" id="KW-1185">Reference proteome</keyword>
<feature type="compositionally biased region" description="Polar residues" evidence="1">
    <location>
        <begin position="276"/>
        <end position="293"/>
    </location>
</feature>
<name>A0AAJ0BAV5_9PEZI</name>
<evidence type="ECO:0000256" key="1">
    <source>
        <dbReference type="SAM" id="MobiDB-lite"/>
    </source>
</evidence>
<feature type="region of interest" description="Disordered" evidence="1">
    <location>
        <begin position="248"/>
        <end position="308"/>
    </location>
</feature>
<organism evidence="2 3">
    <name type="scientific">Echria macrotheca</name>
    <dbReference type="NCBI Taxonomy" id="438768"/>
    <lineage>
        <taxon>Eukaryota</taxon>
        <taxon>Fungi</taxon>
        <taxon>Dikarya</taxon>
        <taxon>Ascomycota</taxon>
        <taxon>Pezizomycotina</taxon>
        <taxon>Sordariomycetes</taxon>
        <taxon>Sordariomycetidae</taxon>
        <taxon>Sordariales</taxon>
        <taxon>Schizotheciaceae</taxon>
        <taxon>Echria</taxon>
    </lineage>
</organism>